<evidence type="ECO:0000256" key="5">
    <source>
        <dbReference type="ARBA" id="ARBA00022741"/>
    </source>
</evidence>
<dbReference type="SMART" id="SM00977">
    <property type="entry name" value="TilS_C"/>
    <property type="match status" value="1"/>
</dbReference>
<comment type="catalytic activity">
    <reaction evidence="7 8">
        <text>cytidine(34) in tRNA(Ile2) + L-lysine + ATP = lysidine(34) in tRNA(Ile2) + AMP + diphosphate + H(+)</text>
        <dbReference type="Rhea" id="RHEA:43744"/>
        <dbReference type="Rhea" id="RHEA-COMP:10625"/>
        <dbReference type="Rhea" id="RHEA-COMP:10670"/>
        <dbReference type="ChEBI" id="CHEBI:15378"/>
        <dbReference type="ChEBI" id="CHEBI:30616"/>
        <dbReference type="ChEBI" id="CHEBI:32551"/>
        <dbReference type="ChEBI" id="CHEBI:33019"/>
        <dbReference type="ChEBI" id="CHEBI:82748"/>
        <dbReference type="ChEBI" id="CHEBI:83665"/>
        <dbReference type="ChEBI" id="CHEBI:456215"/>
        <dbReference type="EC" id="6.3.4.19"/>
    </reaction>
</comment>
<dbReference type="PANTHER" id="PTHR43033">
    <property type="entry name" value="TRNA(ILE)-LYSIDINE SYNTHASE-RELATED"/>
    <property type="match status" value="1"/>
</dbReference>
<comment type="function">
    <text evidence="8">Ligates lysine onto the cytidine present at position 34 of the AUA codon-specific tRNA(Ile) that contains the anticodon CAU, in an ATP-dependent manner. Cytidine is converted to lysidine, thus changing the amino acid specificity of the tRNA from methionine to isoleucine.</text>
</comment>
<dbReference type="PATRIC" id="fig|765912.4.peg.907"/>
<dbReference type="InterPro" id="IPR015262">
    <property type="entry name" value="tRNA_Ile_lys_synt_subst-bd"/>
</dbReference>
<comment type="subcellular location">
    <subcellularLocation>
        <location evidence="1 8">Cytoplasm</location>
    </subcellularLocation>
</comment>
<accession>L0GWM0</accession>
<dbReference type="PANTHER" id="PTHR43033:SF1">
    <property type="entry name" value="TRNA(ILE)-LYSIDINE SYNTHASE-RELATED"/>
    <property type="match status" value="1"/>
</dbReference>
<evidence type="ECO:0000256" key="6">
    <source>
        <dbReference type="ARBA" id="ARBA00022840"/>
    </source>
</evidence>
<dbReference type="KEGG" id="tmb:Thimo_0935"/>
<dbReference type="OrthoDB" id="9807403at2"/>
<evidence type="ECO:0000259" key="9">
    <source>
        <dbReference type="SMART" id="SM00977"/>
    </source>
</evidence>
<proteinExistence type="inferred from homology"/>
<dbReference type="InterPro" id="IPR014729">
    <property type="entry name" value="Rossmann-like_a/b/a_fold"/>
</dbReference>
<dbReference type="GO" id="GO:0005524">
    <property type="term" value="F:ATP binding"/>
    <property type="evidence" value="ECO:0007669"/>
    <property type="project" value="UniProtKB-UniRule"/>
</dbReference>
<evidence type="ECO:0000313" key="10">
    <source>
        <dbReference type="EMBL" id="AGA89765.1"/>
    </source>
</evidence>
<dbReference type="Proteomes" id="UP000010816">
    <property type="component" value="Chromosome"/>
</dbReference>
<evidence type="ECO:0000313" key="11">
    <source>
        <dbReference type="Proteomes" id="UP000010816"/>
    </source>
</evidence>
<feature type="binding site" evidence="8">
    <location>
        <begin position="27"/>
        <end position="32"/>
    </location>
    <ligand>
        <name>ATP</name>
        <dbReference type="ChEBI" id="CHEBI:30616"/>
    </ligand>
</feature>
<dbReference type="SUPFAM" id="SSF82829">
    <property type="entry name" value="MesJ substrate recognition domain-like"/>
    <property type="match status" value="1"/>
</dbReference>
<dbReference type="EMBL" id="CP003051">
    <property type="protein sequence ID" value="AGA89765.1"/>
    <property type="molecule type" value="Genomic_DNA"/>
</dbReference>
<dbReference type="AlphaFoldDB" id="L0GWM0"/>
<dbReference type="InterPro" id="IPR012796">
    <property type="entry name" value="Lysidine-tRNA-synth_C"/>
</dbReference>
<evidence type="ECO:0000256" key="2">
    <source>
        <dbReference type="ARBA" id="ARBA00022490"/>
    </source>
</evidence>
<dbReference type="NCBIfam" id="TIGR02433">
    <property type="entry name" value="lysidine_TilS_C"/>
    <property type="match status" value="1"/>
</dbReference>
<keyword evidence="5 8" id="KW-0547">Nucleotide-binding</keyword>
<dbReference type="InterPro" id="IPR012795">
    <property type="entry name" value="tRNA_Ile_lys_synt_N"/>
</dbReference>
<keyword evidence="6 8" id="KW-0067">ATP-binding</keyword>
<evidence type="ECO:0000256" key="8">
    <source>
        <dbReference type="HAMAP-Rule" id="MF_01161"/>
    </source>
</evidence>
<dbReference type="Pfam" id="PF01171">
    <property type="entry name" value="ATP_bind_3"/>
    <property type="match status" value="1"/>
</dbReference>
<evidence type="ECO:0000256" key="7">
    <source>
        <dbReference type="ARBA" id="ARBA00048539"/>
    </source>
</evidence>
<sequence length="451" mass="49243">MPRLESHQLLPILARFPVARRGWVAFSGGLDSTVLLHALAGLRSRLTFELRAVHVNHGLQVDAAQWARHCRRVCNGLGVPLASLAVAARAAPGESPEAAARAARYGALAGLIQADDLVLAAHHQDDQAETLLLALLRGSGVHGLAAMPVDAPLGSGRLVRPLLGYRRRDLHDYAIRAGLTWIEDPSNAALDLDRNLLRHEVLPRLRERWPSAPATIARSAAHCAEAARIVDNAAADLVMRLAGGDDTLSIPGLRELPTALCRAALRYWVRDLGLPVPDQVHLERVLREVLSARRDADPLVAWPGTEIRRYRERLFALRPLPPRPAPDLALDWWPGSDLRLPAGLGRLVRPAVGGDDAIVTPLKIRFAVPGARLRPYPGAQGRSLKTLFQEAGIPPWLRPYIPLVFAGDDLIAVPGLLPNRNRLAMVWLDHPWQGLLSQRGQGRPDSGRAHD</sequence>
<dbReference type="CDD" id="cd01992">
    <property type="entry name" value="TilS_N"/>
    <property type="match status" value="1"/>
</dbReference>
<evidence type="ECO:0000256" key="4">
    <source>
        <dbReference type="ARBA" id="ARBA00022694"/>
    </source>
</evidence>
<dbReference type="Pfam" id="PF11734">
    <property type="entry name" value="TilS_C"/>
    <property type="match status" value="1"/>
</dbReference>
<keyword evidence="11" id="KW-1185">Reference proteome</keyword>
<dbReference type="SUPFAM" id="SSF52402">
    <property type="entry name" value="Adenine nucleotide alpha hydrolases-like"/>
    <property type="match status" value="1"/>
</dbReference>
<organism evidence="10 11">
    <name type="scientific">Thioflavicoccus mobilis 8321</name>
    <dbReference type="NCBI Taxonomy" id="765912"/>
    <lineage>
        <taxon>Bacteria</taxon>
        <taxon>Pseudomonadati</taxon>
        <taxon>Pseudomonadota</taxon>
        <taxon>Gammaproteobacteria</taxon>
        <taxon>Chromatiales</taxon>
        <taxon>Chromatiaceae</taxon>
        <taxon>Thioflavicoccus</taxon>
    </lineage>
</organism>
<dbReference type="GO" id="GO:0006400">
    <property type="term" value="P:tRNA modification"/>
    <property type="evidence" value="ECO:0007669"/>
    <property type="project" value="UniProtKB-UniRule"/>
</dbReference>
<name>L0GWM0_9GAMM</name>
<gene>
    <name evidence="8" type="primary">tilS</name>
    <name evidence="10" type="ORF">Thimo_0935</name>
</gene>
<dbReference type="Gene3D" id="1.20.59.20">
    <property type="match status" value="1"/>
</dbReference>
<dbReference type="Gene3D" id="3.40.50.620">
    <property type="entry name" value="HUPs"/>
    <property type="match status" value="1"/>
</dbReference>
<dbReference type="STRING" id="765912.Thimo_0935"/>
<comment type="domain">
    <text evidence="8">The N-terminal region contains the highly conserved SGGXDS motif, predicted to be a P-loop motif involved in ATP binding.</text>
</comment>
<evidence type="ECO:0000256" key="3">
    <source>
        <dbReference type="ARBA" id="ARBA00022598"/>
    </source>
</evidence>
<dbReference type="eggNOG" id="COG0037">
    <property type="taxonomic scope" value="Bacteria"/>
</dbReference>
<reference evidence="10 11" key="1">
    <citation type="submission" date="2011-09" db="EMBL/GenBank/DDBJ databases">
        <title>Complete sequence of chromosome of Thioflavicoccus mobilis 8321.</title>
        <authorList>
            <consortium name="US DOE Joint Genome Institute"/>
            <person name="Lucas S."/>
            <person name="Han J."/>
            <person name="Lapidus A."/>
            <person name="Cheng J.-F."/>
            <person name="Goodwin L."/>
            <person name="Pitluck S."/>
            <person name="Peters L."/>
            <person name="Ovchinnikova G."/>
            <person name="Lu M."/>
            <person name="Detter J.C."/>
            <person name="Han C."/>
            <person name="Tapia R."/>
            <person name="Land M."/>
            <person name="Hauser L."/>
            <person name="Kyrpides N."/>
            <person name="Ivanova N."/>
            <person name="Pagani I."/>
            <person name="Vogl K."/>
            <person name="Liu Z."/>
            <person name="Imhoff J."/>
            <person name="Thiel V."/>
            <person name="Frigaard N.-U."/>
            <person name="Bryant D."/>
            <person name="Woyke T."/>
        </authorList>
    </citation>
    <scope>NUCLEOTIDE SEQUENCE [LARGE SCALE GENOMIC DNA]</scope>
    <source>
        <strain evidence="10 11">8321</strain>
    </source>
</reference>
<dbReference type="HOGENOM" id="CLU_018869_2_0_6"/>
<feature type="domain" description="Lysidine-tRNA(Ile) synthetase C-terminal" evidence="9">
    <location>
        <begin position="362"/>
        <end position="430"/>
    </location>
</feature>
<keyword evidence="2 8" id="KW-0963">Cytoplasm</keyword>
<dbReference type="GO" id="GO:0005737">
    <property type="term" value="C:cytoplasm"/>
    <property type="evidence" value="ECO:0007669"/>
    <property type="project" value="UniProtKB-SubCell"/>
</dbReference>
<dbReference type="RefSeq" id="WP_015279910.1">
    <property type="nucleotide sequence ID" value="NC_019940.1"/>
</dbReference>
<dbReference type="GO" id="GO:0032267">
    <property type="term" value="F:tRNA(Ile)-lysidine synthase activity"/>
    <property type="evidence" value="ECO:0007669"/>
    <property type="project" value="UniProtKB-EC"/>
</dbReference>
<protein>
    <recommendedName>
        <fullName evidence="8">tRNA(Ile)-lysidine synthase</fullName>
        <ecNumber evidence="8">6.3.4.19</ecNumber>
    </recommendedName>
    <alternativeName>
        <fullName evidence="8">tRNA(Ile)-2-lysyl-cytidine synthase</fullName>
    </alternativeName>
    <alternativeName>
        <fullName evidence="8">tRNA(Ile)-lysidine synthetase</fullName>
    </alternativeName>
</protein>
<dbReference type="InterPro" id="IPR012094">
    <property type="entry name" value="tRNA_Ile_lys_synt"/>
</dbReference>
<dbReference type="NCBIfam" id="TIGR02432">
    <property type="entry name" value="lysidine_TilS_N"/>
    <property type="match status" value="1"/>
</dbReference>
<evidence type="ECO:0000256" key="1">
    <source>
        <dbReference type="ARBA" id="ARBA00004496"/>
    </source>
</evidence>
<keyword evidence="4 8" id="KW-0819">tRNA processing</keyword>
<dbReference type="SUPFAM" id="SSF56037">
    <property type="entry name" value="PheT/TilS domain"/>
    <property type="match status" value="1"/>
</dbReference>
<comment type="similarity">
    <text evidence="8">Belongs to the tRNA(Ile)-lysidine synthase family.</text>
</comment>
<dbReference type="EC" id="6.3.4.19" evidence="8"/>
<dbReference type="InterPro" id="IPR011063">
    <property type="entry name" value="TilS/TtcA_N"/>
</dbReference>
<keyword evidence="3 8" id="KW-0436">Ligase</keyword>
<dbReference type="Pfam" id="PF09179">
    <property type="entry name" value="TilS"/>
    <property type="match status" value="1"/>
</dbReference>
<dbReference type="HAMAP" id="MF_01161">
    <property type="entry name" value="tRNA_Ile_lys_synt"/>
    <property type="match status" value="1"/>
</dbReference>